<dbReference type="Proteomes" id="UP001179952">
    <property type="component" value="Unassembled WGS sequence"/>
</dbReference>
<evidence type="ECO:0000256" key="5">
    <source>
        <dbReference type="ARBA" id="ARBA00022989"/>
    </source>
</evidence>
<organism evidence="10 11">
    <name type="scientific">Acorus gramineus</name>
    <name type="common">Dwarf sweet flag</name>
    <dbReference type="NCBI Taxonomy" id="55184"/>
    <lineage>
        <taxon>Eukaryota</taxon>
        <taxon>Viridiplantae</taxon>
        <taxon>Streptophyta</taxon>
        <taxon>Embryophyta</taxon>
        <taxon>Tracheophyta</taxon>
        <taxon>Spermatophyta</taxon>
        <taxon>Magnoliopsida</taxon>
        <taxon>Liliopsida</taxon>
        <taxon>Acoraceae</taxon>
        <taxon>Acorus</taxon>
    </lineage>
</organism>
<reference evidence="10" key="2">
    <citation type="submission" date="2023-06" db="EMBL/GenBank/DDBJ databases">
        <authorList>
            <person name="Ma L."/>
            <person name="Liu K.-W."/>
            <person name="Li Z."/>
            <person name="Hsiao Y.-Y."/>
            <person name="Qi Y."/>
            <person name="Fu T."/>
            <person name="Tang G."/>
            <person name="Zhang D."/>
            <person name="Sun W.-H."/>
            <person name="Liu D.-K."/>
            <person name="Li Y."/>
            <person name="Chen G.-Z."/>
            <person name="Liu X.-D."/>
            <person name="Liao X.-Y."/>
            <person name="Jiang Y.-T."/>
            <person name="Yu X."/>
            <person name="Hao Y."/>
            <person name="Huang J."/>
            <person name="Zhao X.-W."/>
            <person name="Ke S."/>
            <person name="Chen Y.-Y."/>
            <person name="Wu W.-L."/>
            <person name="Hsu J.-L."/>
            <person name="Lin Y.-F."/>
            <person name="Huang M.-D."/>
            <person name="Li C.-Y."/>
            <person name="Huang L."/>
            <person name="Wang Z.-W."/>
            <person name="Zhao X."/>
            <person name="Zhong W.-Y."/>
            <person name="Peng D.-H."/>
            <person name="Ahmad S."/>
            <person name="Lan S."/>
            <person name="Zhang J.-S."/>
            <person name="Tsai W.-C."/>
            <person name="Van De Peer Y."/>
            <person name="Liu Z.-J."/>
        </authorList>
    </citation>
    <scope>NUCLEOTIDE SEQUENCE</scope>
    <source>
        <strain evidence="10">SCP</strain>
        <tissue evidence="10">Leaves</tissue>
    </source>
</reference>
<feature type="transmembrane region" description="Helical" evidence="9">
    <location>
        <begin position="179"/>
        <end position="203"/>
    </location>
</feature>
<keyword evidence="11" id="KW-1185">Reference proteome</keyword>
<proteinExistence type="inferred from homology"/>
<feature type="transmembrane region" description="Helical" evidence="9">
    <location>
        <begin position="12"/>
        <end position="35"/>
    </location>
</feature>
<evidence type="ECO:0000256" key="7">
    <source>
        <dbReference type="ARBA" id="ARBA00023265"/>
    </source>
</evidence>
<dbReference type="GO" id="GO:0006952">
    <property type="term" value="P:defense response"/>
    <property type="evidence" value="ECO:0007669"/>
    <property type="project" value="UniProtKB-KW"/>
</dbReference>
<evidence type="ECO:0000256" key="2">
    <source>
        <dbReference type="ARBA" id="ARBA00006574"/>
    </source>
</evidence>
<protein>
    <submittedName>
        <fullName evidence="10">MLO-like protein 6</fullName>
    </submittedName>
</protein>
<feature type="region of interest" description="Disordered" evidence="8">
    <location>
        <begin position="313"/>
        <end position="335"/>
    </location>
</feature>
<name>A0AAV9BJY5_ACOGR</name>
<evidence type="ECO:0000313" key="11">
    <source>
        <dbReference type="Proteomes" id="UP001179952"/>
    </source>
</evidence>
<evidence type="ECO:0000256" key="4">
    <source>
        <dbReference type="ARBA" id="ARBA00022821"/>
    </source>
</evidence>
<dbReference type="EMBL" id="JAUJYN010000003">
    <property type="protein sequence ID" value="KAK1277001.1"/>
    <property type="molecule type" value="Genomic_DNA"/>
</dbReference>
<comment type="subcellular location">
    <subcellularLocation>
        <location evidence="1">Membrane</location>
        <topology evidence="1">Multi-pass membrane protein</topology>
    </subcellularLocation>
</comment>
<keyword evidence="6 9" id="KW-0472">Membrane</keyword>
<evidence type="ECO:0000256" key="9">
    <source>
        <dbReference type="SAM" id="Phobius"/>
    </source>
</evidence>
<keyword evidence="4" id="KW-0611">Plant defense</keyword>
<gene>
    <name evidence="10" type="ORF">QJS04_geneDACA010925</name>
</gene>
<dbReference type="PANTHER" id="PTHR31942:SF72">
    <property type="entry name" value="MLO-LIKE PROTEIN"/>
    <property type="match status" value="1"/>
</dbReference>
<dbReference type="PANTHER" id="PTHR31942">
    <property type="entry name" value="MLO-LIKE PROTEIN 1"/>
    <property type="match status" value="1"/>
</dbReference>
<feature type="transmembrane region" description="Helical" evidence="9">
    <location>
        <begin position="223"/>
        <end position="243"/>
    </location>
</feature>
<feature type="transmembrane region" description="Helical" evidence="9">
    <location>
        <begin position="103"/>
        <end position="121"/>
    </location>
</feature>
<feature type="compositionally biased region" description="Polar residues" evidence="8">
    <location>
        <begin position="313"/>
        <end position="331"/>
    </location>
</feature>
<evidence type="ECO:0000256" key="3">
    <source>
        <dbReference type="ARBA" id="ARBA00022692"/>
    </source>
</evidence>
<dbReference type="GO" id="GO:0016020">
    <property type="term" value="C:membrane"/>
    <property type="evidence" value="ECO:0007669"/>
    <property type="project" value="UniProtKB-SubCell"/>
</dbReference>
<comment type="caution">
    <text evidence="10">The sequence shown here is derived from an EMBL/GenBank/DDBJ whole genome shotgun (WGS) entry which is preliminary data.</text>
</comment>
<dbReference type="Pfam" id="PF03094">
    <property type="entry name" value="Mlo"/>
    <property type="match status" value="2"/>
</dbReference>
<accession>A0AAV9BJY5</accession>
<keyword evidence="7" id="KW-0568">Pathogenesis-related protein</keyword>
<dbReference type="AlphaFoldDB" id="A0AAV9BJY5"/>
<evidence type="ECO:0000256" key="6">
    <source>
        <dbReference type="ARBA" id="ARBA00023136"/>
    </source>
</evidence>
<keyword evidence="3 9" id="KW-0812">Transmembrane</keyword>
<comment type="similarity">
    <text evidence="2">Belongs to the MLO family.</text>
</comment>
<dbReference type="InterPro" id="IPR004326">
    <property type="entry name" value="Mlo"/>
</dbReference>
<sequence length="358" mass="40312">MADRSLENTPTWAITGVCFVLIAIALGAEYGLHLLASLFTKKKTKPLDQALERIKADEKMEVLGGGDTITGVSVMQWSAHTGNSSIRFLKQIILFFGKDSLRIWNWVFAILSILFNAHIFYSYFWQPFIPLVVLVVVGAKMESIITTMGVESQSRNIIVNGSIVVKPNDDLFWFRRPHLLLHLIHFILFQNSFQLAFITWTWYKFGIQSCYYKEPKETIICTLLGVLVQFLCGYVTLPLYALVSQMGSTMKETVFTESISKALKNWHSIAKENIENKRNPELGSPLSLTSSPSITYDRDEELDEITELKQSCQKTSDVGATETEASQSNGVDASAFDGEASFGVYVGEEPSFRQEINR</sequence>
<evidence type="ECO:0000313" key="10">
    <source>
        <dbReference type="EMBL" id="KAK1277001.1"/>
    </source>
</evidence>
<evidence type="ECO:0000256" key="8">
    <source>
        <dbReference type="SAM" id="MobiDB-lite"/>
    </source>
</evidence>
<evidence type="ECO:0000256" key="1">
    <source>
        <dbReference type="ARBA" id="ARBA00004141"/>
    </source>
</evidence>
<reference evidence="10" key="1">
    <citation type="journal article" date="2023" name="Nat. Commun.">
        <title>Diploid and tetraploid genomes of Acorus and the evolution of monocots.</title>
        <authorList>
            <person name="Ma L."/>
            <person name="Liu K.W."/>
            <person name="Li Z."/>
            <person name="Hsiao Y.Y."/>
            <person name="Qi Y."/>
            <person name="Fu T."/>
            <person name="Tang G.D."/>
            <person name="Zhang D."/>
            <person name="Sun W.H."/>
            <person name="Liu D.K."/>
            <person name="Li Y."/>
            <person name="Chen G.Z."/>
            <person name="Liu X.D."/>
            <person name="Liao X.Y."/>
            <person name="Jiang Y.T."/>
            <person name="Yu X."/>
            <person name="Hao Y."/>
            <person name="Huang J."/>
            <person name="Zhao X.W."/>
            <person name="Ke S."/>
            <person name="Chen Y.Y."/>
            <person name="Wu W.L."/>
            <person name="Hsu J.L."/>
            <person name="Lin Y.F."/>
            <person name="Huang M.D."/>
            <person name="Li C.Y."/>
            <person name="Huang L."/>
            <person name="Wang Z.W."/>
            <person name="Zhao X."/>
            <person name="Zhong W.Y."/>
            <person name="Peng D.H."/>
            <person name="Ahmad S."/>
            <person name="Lan S."/>
            <person name="Zhang J.S."/>
            <person name="Tsai W.C."/>
            <person name="Van de Peer Y."/>
            <person name="Liu Z.J."/>
        </authorList>
    </citation>
    <scope>NUCLEOTIDE SEQUENCE</scope>
    <source>
        <strain evidence="10">SCP</strain>
    </source>
</reference>
<keyword evidence="5 9" id="KW-1133">Transmembrane helix</keyword>